<dbReference type="SUPFAM" id="SSF46785">
    <property type="entry name" value="Winged helix' DNA-binding domain"/>
    <property type="match status" value="1"/>
</dbReference>
<accession>A0A917VS68</accession>
<dbReference type="Pfam" id="PF01047">
    <property type="entry name" value="MarR"/>
    <property type="match status" value="1"/>
</dbReference>
<dbReference type="InterPro" id="IPR000835">
    <property type="entry name" value="HTH_MarR-typ"/>
</dbReference>
<dbReference type="GO" id="GO:0006950">
    <property type="term" value="P:response to stress"/>
    <property type="evidence" value="ECO:0007669"/>
    <property type="project" value="TreeGrafter"/>
</dbReference>
<dbReference type="AlphaFoldDB" id="A0A917VS68"/>
<dbReference type="PANTHER" id="PTHR33164:SF57">
    <property type="entry name" value="MARR-FAMILY TRANSCRIPTIONAL REGULATOR"/>
    <property type="match status" value="1"/>
</dbReference>
<dbReference type="GO" id="GO:0003700">
    <property type="term" value="F:DNA-binding transcription factor activity"/>
    <property type="evidence" value="ECO:0007669"/>
    <property type="project" value="InterPro"/>
</dbReference>
<organism evidence="2 3">
    <name type="scientific">Streptomyces flaveus</name>
    <dbReference type="NCBI Taxonomy" id="66370"/>
    <lineage>
        <taxon>Bacteria</taxon>
        <taxon>Bacillati</taxon>
        <taxon>Actinomycetota</taxon>
        <taxon>Actinomycetes</taxon>
        <taxon>Kitasatosporales</taxon>
        <taxon>Streptomycetaceae</taxon>
        <taxon>Streptomyces</taxon>
        <taxon>Streptomyces aurantiacus group</taxon>
    </lineage>
</organism>
<name>A0A917VS68_9ACTN</name>
<proteinExistence type="predicted"/>
<dbReference type="EMBL" id="BMPQ01000044">
    <property type="protein sequence ID" value="GGL12493.1"/>
    <property type="molecule type" value="Genomic_DNA"/>
</dbReference>
<dbReference type="InterPro" id="IPR036390">
    <property type="entry name" value="WH_DNA-bd_sf"/>
</dbReference>
<gene>
    <name evidence="2" type="ORF">GCM10010094_86840</name>
</gene>
<dbReference type="Proteomes" id="UP000637788">
    <property type="component" value="Unassembled WGS sequence"/>
</dbReference>
<dbReference type="PRINTS" id="PR00598">
    <property type="entry name" value="HTHMARR"/>
</dbReference>
<evidence type="ECO:0000313" key="2">
    <source>
        <dbReference type="EMBL" id="GGL12493.1"/>
    </source>
</evidence>
<dbReference type="InterPro" id="IPR036388">
    <property type="entry name" value="WH-like_DNA-bd_sf"/>
</dbReference>
<reference evidence="2" key="1">
    <citation type="journal article" date="2014" name="Int. J. Syst. Evol. Microbiol.">
        <title>Complete genome sequence of Corynebacterium casei LMG S-19264T (=DSM 44701T), isolated from a smear-ripened cheese.</title>
        <authorList>
            <consortium name="US DOE Joint Genome Institute (JGI-PGF)"/>
            <person name="Walter F."/>
            <person name="Albersmeier A."/>
            <person name="Kalinowski J."/>
            <person name="Ruckert C."/>
        </authorList>
    </citation>
    <scope>NUCLEOTIDE SEQUENCE</scope>
    <source>
        <strain evidence="2">JCM 3035</strain>
    </source>
</reference>
<dbReference type="PANTHER" id="PTHR33164">
    <property type="entry name" value="TRANSCRIPTIONAL REGULATOR, MARR FAMILY"/>
    <property type="match status" value="1"/>
</dbReference>
<evidence type="ECO:0000313" key="3">
    <source>
        <dbReference type="Proteomes" id="UP000637788"/>
    </source>
</evidence>
<dbReference type="SMART" id="SM00347">
    <property type="entry name" value="HTH_MARR"/>
    <property type="match status" value="1"/>
</dbReference>
<dbReference type="Gene3D" id="1.10.10.10">
    <property type="entry name" value="Winged helix-like DNA-binding domain superfamily/Winged helix DNA-binding domain"/>
    <property type="match status" value="1"/>
</dbReference>
<reference evidence="2" key="2">
    <citation type="submission" date="2020-09" db="EMBL/GenBank/DDBJ databases">
        <authorList>
            <person name="Sun Q."/>
            <person name="Ohkuma M."/>
        </authorList>
    </citation>
    <scope>NUCLEOTIDE SEQUENCE</scope>
    <source>
        <strain evidence="2">JCM 3035</strain>
    </source>
</reference>
<dbReference type="InterPro" id="IPR039422">
    <property type="entry name" value="MarR/SlyA-like"/>
</dbReference>
<keyword evidence="3" id="KW-1185">Reference proteome</keyword>
<feature type="domain" description="HTH marR-type" evidence="1">
    <location>
        <begin position="18"/>
        <end position="154"/>
    </location>
</feature>
<dbReference type="PROSITE" id="PS50995">
    <property type="entry name" value="HTH_MARR_2"/>
    <property type="match status" value="1"/>
</dbReference>
<protein>
    <submittedName>
        <fullName evidence="2">MarR family transcriptional regulator</fullName>
    </submittedName>
</protein>
<sequence>MKCMTPRPSAAVSVSPDVMKIERALTRATYLSGRARQHERLMSLSGLPLDRAAVAVLRQLAESEPLRLGELAARLSVEASHVTRQVQHLERTGYATRIPDPDDRRAQRIQLTPTGREAFARVREASVRGMQAALADWSPEDLEQLASLIDRMVDDFVERAEAKIDVPPDA</sequence>
<evidence type="ECO:0000259" key="1">
    <source>
        <dbReference type="PROSITE" id="PS50995"/>
    </source>
</evidence>
<comment type="caution">
    <text evidence="2">The sequence shown here is derived from an EMBL/GenBank/DDBJ whole genome shotgun (WGS) entry which is preliminary data.</text>
</comment>